<dbReference type="Proteomes" id="UP000734854">
    <property type="component" value="Unassembled WGS sequence"/>
</dbReference>
<reference evidence="6 7" key="1">
    <citation type="submission" date="2020-08" db="EMBL/GenBank/DDBJ databases">
        <title>Plant Genome Project.</title>
        <authorList>
            <person name="Zhang R.-G."/>
        </authorList>
    </citation>
    <scope>NUCLEOTIDE SEQUENCE [LARGE SCALE GENOMIC DNA]</scope>
    <source>
        <tissue evidence="6">Rhizome</tissue>
    </source>
</reference>
<evidence type="ECO:0000256" key="4">
    <source>
        <dbReference type="SAM" id="MobiDB-lite"/>
    </source>
</evidence>
<comment type="similarity">
    <text evidence="3">Belongs to the acetyltransferase family. ARD1 subfamily.</text>
</comment>
<comment type="caution">
    <text evidence="6">The sequence shown here is derived from an EMBL/GenBank/DDBJ whole genome shotgun (WGS) entry which is preliminary data.</text>
</comment>
<name>A0A8J5G2S6_ZINOF</name>
<organism evidence="6 7">
    <name type="scientific">Zingiber officinale</name>
    <name type="common">Ginger</name>
    <name type="synonym">Amomum zingiber</name>
    <dbReference type="NCBI Taxonomy" id="94328"/>
    <lineage>
        <taxon>Eukaryota</taxon>
        <taxon>Viridiplantae</taxon>
        <taxon>Streptophyta</taxon>
        <taxon>Embryophyta</taxon>
        <taxon>Tracheophyta</taxon>
        <taxon>Spermatophyta</taxon>
        <taxon>Magnoliopsida</taxon>
        <taxon>Liliopsida</taxon>
        <taxon>Zingiberales</taxon>
        <taxon>Zingiberaceae</taxon>
        <taxon>Zingiber</taxon>
    </lineage>
</organism>
<dbReference type="Gene3D" id="3.40.630.30">
    <property type="match status" value="1"/>
</dbReference>
<feature type="region of interest" description="Disordered" evidence="4">
    <location>
        <begin position="171"/>
        <end position="193"/>
    </location>
</feature>
<dbReference type="InterPro" id="IPR045047">
    <property type="entry name" value="Ard1-like"/>
</dbReference>
<dbReference type="GO" id="GO:1990190">
    <property type="term" value="F:protein-N-terminal-glutamate acetyltransferase activity"/>
    <property type="evidence" value="ECO:0007669"/>
    <property type="project" value="TreeGrafter"/>
</dbReference>
<accession>A0A8J5G2S6</accession>
<dbReference type="GO" id="GO:1990189">
    <property type="term" value="F:protein N-terminal-serine acetyltransferase activity"/>
    <property type="evidence" value="ECO:0007669"/>
    <property type="project" value="TreeGrafter"/>
</dbReference>
<gene>
    <name evidence="6" type="ORF">ZIOFF_043047</name>
</gene>
<dbReference type="PANTHER" id="PTHR23091:SF4">
    <property type="entry name" value="N-TERMINAL AMINO-ACID N(ALPHA)-ACETYLTRANSFERASE NATA"/>
    <property type="match status" value="1"/>
</dbReference>
<protein>
    <recommendedName>
        <fullName evidence="5">N-acetyltransferase domain-containing protein</fullName>
    </recommendedName>
</protein>
<dbReference type="EMBL" id="JACMSC010000012">
    <property type="protein sequence ID" value="KAG6495253.1"/>
    <property type="molecule type" value="Genomic_DNA"/>
</dbReference>
<dbReference type="Pfam" id="PF00583">
    <property type="entry name" value="Acetyltransf_1"/>
    <property type="match status" value="1"/>
</dbReference>
<evidence type="ECO:0000259" key="5">
    <source>
        <dbReference type="PROSITE" id="PS51186"/>
    </source>
</evidence>
<dbReference type="PANTHER" id="PTHR23091">
    <property type="entry name" value="N-TERMINAL ACETYLTRANSFERASE"/>
    <property type="match status" value="1"/>
</dbReference>
<keyword evidence="1" id="KW-0808">Transferase</keyword>
<sequence length="231" mass="25489">MISTRPINPVYQVEEKEKKMVCIRQATVNDLLAMQACNLLCLPENYQMKYYLYHILSWPQLLFVAEDYDGRIVGYVLAKMEEDASEPCHGHITSLAVLRTHRKLGLATKLMTAAQNAMESVFGAEYVSLHVRRSNRAAFTLYTSSLSYRIHDVEAKYYADGEDAYDMRKQLKGRPHGHSHSHGHHHHHHGGCCSGESKAASFVDVSVAVDPAAGASGSNSLASVPASAAGE</sequence>
<keyword evidence="7" id="KW-1185">Reference proteome</keyword>
<evidence type="ECO:0000313" key="6">
    <source>
        <dbReference type="EMBL" id="KAG6495253.1"/>
    </source>
</evidence>
<evidence type="ECO:0000256" key="3">
    <source>
        <dbReference type="ARBA" id="ARBA00025786"/>
    </source>
</evidence>
<keyword evidence="2" id="KW-0012">Acyltransferase</keyword>
<dbReference type="AlphaFoldDB" id="A0A8J5G2S6"/>
<dbReference type="SUPFAM" id="SSF55729">
    <property type="entry name" value="Acyl-CoA N-acyltransferases (Nat)"/>
    <property type="match status" value="1"/>
</dbReference>
<dbReference type="InterPro" id="IPR016181">
    <property type="entry name" value="Acyl_CoA_acyltransferase"/>
</dbReference>
<feature type="domain" description="N-acetyltransferase" evidence="5">
    <location>
        <begin position="21"/>
        <end position="172"/>
    </location>
</feature>
<dbReference type="CDD" id="cd04301">
    <property type="entry name" value="NAT_SF"/>
    <property type="match status" value="1"/>
</dbReference>
<proteinExistence type="inferred from homology"/>
<dbReference type="GO" id="GO:0031415">
    <property type="term" value="C:NatA complex"/>
    <property type="evidence" value="ECO:0007669"/>
    <property type="project" value="InterPro"/>
</dbReference>
<evidence type="ECO:0000256" key="2">
    <source>
        <dbReference type="ARBA" id="ARBA00023315"/>
    </source>
</evidence>
<evidence type="ECO:0000256" key="1">
    <source>
        <dbReference type="ARBA" id="ARBA00022679"/>
    </source>
</evidence>
<dbReference type="FunFam" id="3.40.630.30:FF:000037">
    <property type="entry name" value="N-alpha-acetyltransferase daf-31-like"/>
    <property type="match status" value="1"/>
</dbReference>
<dbReference type="PROSITE" id="PS51186">
    <property type="entry name" value="GNAT"/>
    <property type="match status" value="1"/>
</dbReference>
<dbReference type="InterPro" id="IPR000182">
    <property type="entry name" value="GNAT_dom"/>
</dbReference>
<evidence type="ECO:0000313" key="7">
    <source>
        <dbReference type="Proteomes" id="UP000734854"/>
    </source>
</evidence>
<feature type="compositionally biased region" description="Basic residues" evidence="4">
    <location>
        <begin position="171"/>
        <end position="190"/>
    </location>
</feature>